<dbReference type="EMBL" id="FJVC01000481">
    <property type="protein sequence ID" value="CZT51230.1"/>
    <property type="molecule type" value="Genomic_DNA"/>
</dbReference>
<evidence type="ECO:0000313" key="2">
    <source>
        <dbReference type="Proteomes" id="UP000177625"/>
    </source>
</evidence>
<organism evidence="1 2">
    <name type="scientific">Rhynchosporium secalis</name>
    <name type="common">Barley scald fungus</name>
    <dbReference type="NCBI Taxonomy" id="38038"/>
    <lineage>
        <taxon>Eukaryota</taxon>
        <taxon>Fungi</taxon>
        <taxon>Dikarya</taxon>
        <taxon>Ascomycota</taxon>
        <taxon>Pezizomycotina</taxon>
        <taxon>Leotiomycetes</taxon>
        <taxon>Helotiales</taxon>
        <taxon>Ploettnerulaceae</taxon>
        <taxon>Rhynchosporium</taxon>
    </lineage>
</organism>
<dbReference type="Proteomes" id="UP000177625">
    <property type="component" value="Unassembled WGS sequence"/>
</dbReference>
<evidence type="ECO:0000313" key="1">
    <source>
        <dbReference type="EMBL" id="CZT51230.1"/>
    </source>
</evidence>
<sequence length="152" mass="17126">MRTISEPCEYPDTTSFVCGHVLNAVAICVALFDSLTVNNQAQIKDFIAYSHVQTPLNITTSQISLYTRLIIIHTQDRQIRCSHSRSQRIKERRPDENPYISRLKCPTCEYHGVGFTDGGRGELVVGCLLAADAKSREVGRPYQNIKTKKINI</sequence>
<accession>A0A1E1MQ64</accession>
<protein>
    <submittedName>
        <fullName evidence="1">Uncharacterized protein</fullName>
    </submittedName>
</protein>
<reference evidence="2" key="1">
    <citation type="submission" date="2016-03" db="EMBL/GenBank/DDBJ databases">
        <authorList>
            <person name="Guldener U."/>
        </authorList>
    </citation>
    <scope>NUCLEOTIDE SEQUENCE [LARGE SCALE GENOMIC DNA]</scope>
</reference>
<name>A0A1E1MQ64_RHYSE</name>
<gene>
    <name evidence="1" type="ORF">RSE6_12350</name>
</gene>
<keyword evidence="2" id="KW-1185">Reference proteome</keyword>
<dbReference type="AlphaFoldDB" id="A0A1E1MQ64"/>
<proteinExistence type="predicted"/>